<evidence type="ECO:0000256" key="1">
    <source>
        <dbReference type="SAM" id="Phobius"/>
    </source>
</evidence>
<proteinExistence type="predicted"/>
<evidence type="ECO:0000259" key="2">
    <source>
        <dbReference type="Pfam" id="PF11127"/>
    </source>
</evidence>
<feature type="transmembrane region" description="Helical" evidence="1">
    <location>
        <begin position="38"/>
        <end position="63"/>
    </location>
</feature>
<keyword evidence="4" id="KW-1185">Reference proteome</keyword>
<keyword evidence="1" id="KW-0472">Membrane</keyword>
<keyword evidence="1" id="KW-0812">Transmembrane</keyword>
<sequence length="73" mass="8066">MKFNVGTPDRIARLIIGVLLLVAPFVTGWALFANPVWTWVFVIVGLVLAVTGLVRFCPAYAIFNLSTSRTKDK</sequence>
<dbReference type="InterPro" id="IPR021309">
    <property type="entry name" value="YgaP-like_TM"/>
</dbReference>
<evidence type="ECO:0000313" key="3">
    <source>
        <dbReference type="EMBL" id="TDR34801.1"/>
    </source>
</evidence>
<accession>A0A4V3DKJ6</accession>
<feature type="transmembrane region" description="Helical" evidence="1">
    <location>
        <begin position="12"/>
        <end position="32"/>
    </location>
</feature>
<evidence type="ECO:0000313" key="4">
    <source>
        <dbReference type="Proteomes" id="UP000294958"/>
    </source>
</evidence>
<feature type="domain" description="Inner membrane protein YgaP-like transmembrane" evidence="2">
    <location>
        <begin position="1"/>
        <end position="70"/>
    </location>
</feature>
<dbReference type="RefSeq" id="WP_133675100.1">
    <property type="nucleotide sequence ID" value="NZ_SNZF01000012.1"/>
</dbReference>
<dbReference type="AlphaFoldDB" id="A0A4V3DKJ6"/>
<reference evidence="3 4" key="1">
    <citation type="submission" date="2019-03" db="EMBL/GenBank/DDBJ databases">
        <title>Genomic Encyclopedia of Type Strains, Phase IV (KMG-IV): sequencing the most valuable type-strain genomes for metagenomic binning, comparative biology and taxonomic classification.</title>
        <authorList>
            <person name="Goeker M."/>
        </authorList>
    </citation>
    <scope>NUCLEOTIDE SEQUENCE [LARGE SCALE GENOMIC DNA]</scope>
    <source>
        <strain evidence="3 4">DSM 11603</strain>
    </source>
</reference>
<dbReference type="OrthoDB" id="9804804at2"/>
<name>A0A4V3DKJ6_9HYPH</name>
<dbReference type="EMBL" id="SNZF01000012">
    <property type="protein sequence ID" value="TDR34801.1"/>
    <property type="molecule type" value="Genomic_DNA"/>
</dbReference>
<keyword evidence="1" id="KW-1133">Transmembrane helix</keyword>
<gene>
    <name evidence="3" type="ORF">DES43_11213</name>
</gene>
<organism evidence="3 4">
    <name type="scientific">Aquamicrobium defluvii</name>
    <dbReference type="NCBI Taxonomy" id="69279"/>
    <lineage>
        <taxon>Bacteria</taxon>
        <taxon>Pseudomonadati</taxon>
        <taxon>Pseudomonadota</taxon>
        <taxon>Alphaproteobacteria</taxon>
        <taxon>Hyphomicrobiales</taxon>
        <taxon>Phyllobacteriaceae</taxon>
        <taxon>Aquamicrobium</taxon>
    </lineage>
</organism>
<dbReference type="Pfam" id="PF11127">
    <property type="entry name" value="YgaP-like_TM"/>
    <property type="match status" value="1"/>
</dbReference>
<protein>
    <recommendedName>
        <fullName evidence="2">Inner membrane protein YgaP-like transmembrane domain-containing protein</fullName>
    </recommendedName>
</protein>
<dbReference type="Proteomes" id="UP000294958">
    <property type="component" value="Unassembled WGS sequence"/>
</dbReference>
<comment type="caution">
    <text evidence="3">The sequence shown here is derived from an EMBL/GenBank/DDBJ whole genome shotgun (WGS) entry which is preliminary data.</text>
</comment>
<dbReference type="Gene3D" id="6.10.140.1340">
    <property type="match status" value="1"/>
</dbReference>